<evidence type="ECO:0000313" key="4">
    <source>
        <dbReference type="Proteomes" id="UP000182737"/>
    </source>
</evidence>
<dbReference type="Pfam" id="PF02517">
    <property type="entry name" value="Rce1-like"/>
    <property type="match status" value="1"/>
</dbReference>
<keyword evidence="1" id="KW-0812">Transmembrane</keyword>
<dbReference type="AlphaFoldDB" id="A0A1I3HQI3"/>
<dbReference type="PANTHER" id="PTHR39430:SF1">
    <property type="entry name" value="PROTEASE"/>
    <property type="match status" value="1"/>
</dbReference>
<dbReference type="GO" id="GO:0004175">
    <property type="term" value="F:endopeptidase activity"/>
    <property type="evidence" value="ECO:0007669"/>
    <property type="project" value="UniProtKB-ARBA"/>
</dbReference>
<dbReference type="InterPro" id="IPR003675">
    <property type="entry name" value="Rce1/LyrA-like_dom"/>
</dbReference>
<feature type="transmembrane region" description="Helical" evidence="1">
    <location>
        <begin position="87"/>
        <end position="107"/>
    </location>
</feature>
<accession>A0A1I3HQI3</accession>
<feature type="transmembrane region" description="Helical" evidence="1">
    <location>
        <begin position="56"/>
        <end position="75"/>
    </location>
</feature>
<feature type="domain" description="CAAX prenyl protease 2/Lysostaphin resistance protein A-like" evidence="2">
    <location>
        <begin position="122"/>
        <end position="218"/>
    </location>
</feature>
<protein>
    <recommendedName>
        <fullName evidence="2">CAAX prenyl protease 2/Lysostaphin resistance protein A-like domain-containing protein</fullName>
    </recommendedName>
</protein>
<feature type="transmembrane region" description="Helical" evidence="1">
    <location>
        <begin position="248"/>
        <end position="275"/>
    </location>
</feature>
<keyword evidence="1" id="KW-0472">Membrane</keyword>
<feature type="transmembrane region" description="Helical" evidence="1">
    <location>
        <begin position="12"/>
        <end position="36"/>
    </location>
</feature>
<evidence type="ECO:0000256" key="1">
    <source>
        <dbReference type="SAM" id="Phobius"/>
    </source>
</evidence>
<proteinExistence type="predicted"/>
<evidence type="ECO:0000259" key="2">
    <source>
        <dbReference type="Pfam" id="PF02517"/>
    </source>
</evidence>
<keyword evidence="1" id="KW-1133">Transmembrane helix</keyword>
<feature type="transmembrane region" description="Helical" evidence="1">
    <location>
        <begin position="177"/>
        <end position="198"/>
    </location>
</feature>
<gene>
    <name evidence="3" type="ORF">SAMN04487775_10110</name>
</gene>
<name>A0A1I3HQI3_9SPIR</name>
<evidence type="ECO:0000313" key="3">
    <source>
        <dbReference type="EMBL" id="SFI38038.1"/>
    </source>
</evidence>
<dbReference type="OrthoDB" id="4177129at2"/>
<dbReference type="RefSeq" id="WP_074929578.1">
    <property type="nucleotide sequence ID" value="NZ_FORI01000001.1"/>
</dbReference>
<reference evidence="4" key="1">
    <citation type="submission" date="2016-10" db="EMBL/GenBank/DDBJ databases">
        <authorList>
            <person name="Varghese N."/>
            <person name="Submissions S."/>
        </authorList>
    </citation>
    <scope>NUCLEOTIDE SEQUENCE [LARGE SCALE GENOMIC DNA]</scope>
    <source>
        <strain evidence="4">XBD1002</strain>
    </source>
</reference>
<organism evidence="3 4">
    <name type="scientific">Treponema bryantii</name>
    <dbReference type="NCBI Taxonomy" id="163"/>
    <lineage>
        <taxon>Bacteria</taxon>
        <taxon>Pseudomonadati</taxon>
        <taxon>Spirochaetota</taxon>
        <taxon>Spirochaetia</taxon>
        <taxon>Spirochaetales</taxon>
        <taxon>Treponemataceae</taxon>
        <taxon>Treponema</taxon>
    </lineage>
</organism>
<keyword evidence="4" id="KW-1185">Reference proteome</keyword>
<dbReference type="PANTHER" id="PTHR39430">
    <property type="entry name" value="MEMBRANE-ASSOCIATED PROTEASE-RELATED"/>
    <property type="match status" value="1"/>
</dbReference>
<sequence length="281" mass="31329">MTEKFSTKKTILLLIAPFILYLIGALLSQICTDLLFKFVSIEQQYIRTSIKHISDFAFVFLLLWLCIYKMFHLKFDDFGINLHFKWWSIVAAILIPAYMVVVYLIVGNLTVNHHSTGETVLLVINSLTLGLQSGFLEEILFRGIFMKTLENRWNKTVAIIAPSLFFSLVHIPSMSSFSVVGILVLIVAGTMVGVMFSMAAYRGNSIANSAIIHAIWNFTLISNIFNIVPEGAGLTNSIFTITLPTNNIFITGAEFGIEASIFAILAYVVVSLILMPKKKSA</sequence>
<dbReference type="EMBL" id="FORI01000001">
    <property type="protein sequence ID" value="SFI38038.1"/>
    <property type="molecule type" value="Genomic_DNA"/>
</dbReference>
<dbReference type="Proteomes" id="UP000182737">
    <property type="component" value="Unassembled WGS sequence"/>
</dbReference>
<dbReference type="GO" id="GO:0080120">
    <property type="term" value="P:CAAX-box protein maturation"/>
    <property type="evidence" value="ECO:0007669"/>
    <property type="project" value="UniProtKB-ARBA"/>
</dbReference>
<feature type="transmembrane region" description="Helical" evidence="1">
    <location>
        <begin position="210"/>
        <end position="228"/>
    </location>
</feature>
<feature type="transmembrane region" description="Helical" evidence="1">
    <location>
        <begin position="153"/>
        <end position="171"/>
    </location>
</feature>